<sequence>MEDEVMRQHAHPNAGFHCLYRFYCLGYSRKELACIYRKSIRTIGNWINVCDNTGTYHRADSNAVRKISAVHQQRLCDFYADHTLAYLDEAQDAFIRVHHMRISSSSIPIEFMFGYIKKYFQRHYVESSGRDLLPFAVETFSRFENFSMSDVYEHCGWKVQGHFDPTGSLSKELRQVVRITNSTDIHEDADANLGFFSEANG</sequence>
<gene>
    <name evidence="1" type="ORF">PHPALM_20345</name>
</gene>
<keyword evidence="2" id="KW-1185">Reference proteome</keyword>
<dbReference type="Proteomes" id="UP000237271">
    <property type="component" value="Unassembled WGS sequence"/>
</dbReference>
<name>A0A2P4XF36_9STRA</name>
<proteinExistence type="predicted"/>
<evidence type="ECO:0000313" key="1">
    <source>
        <dbReference type="EMBL" id="POM64163.1"/>
    </source>
</evidence>
<protein>
    <submittedName>
        <fullName evidence="1">Uncharacterized protein</fullName>
    </submittedName>
</protein>
<reference evidence="1 2" key="1">
    <citation type="journal article" date="2017" name="Genome Biol. Evol.">
        <title>Phytophthora megakarya and P. palmivora, closely related causal agents of cacao black pod rot, underwent increases in genome sizes and gene numbers by different mechanisms.</title>
        <authorList>
            <person name="Ali S.S."/>
            <person name="Shao J."/>
            <person name="Lary D.J."/>
            <person name="Kronmiller B."/>
            <person name="Shen D."/>
            <person name="Strem M.D."/>
            <person name="Amoako-Attah I."/>
            <person name="Akrofi A.Y."/>
            <person name="Begoude B.A."/>
            <person name="Ten Hoopen G.M."/>
            <person name="Coulibaly K."/>
            <person name="Kebe B.I."/>
            <person name="Melnick R.L."/>
            <person name="Guiltinan M.J."/>
            <person name="Tyler B.M."/>
            <person name="Meinhardt L.W."/>
            <person name="Bailey B.A."/>
        </authorList>
    </citation>
    <scope>NUCLEOTIDE SEQUENCE [LARGE SCALE GENOMIC DNA]</scope>
    <source>
        <strain evidence="2">sbr112.9</strain>
    </source>
</reference>
<comment type="caution">
    <text evidence="1">The sequence shown here is derived from an EMBL/GenBank/DDBJ whole genome shotgun (WGS) entry which is preliminary data.</text>
</comment>
<dbReference type="EMBL" id="NCKW01011170">
    <property type="protein sequence ID" value="POM64163.1"/>
    <property type="molecule type" value="Genomic_DNA"/>
</dbReference>
<organism evidence="1 2">
    <name type="scientific">Phytophthora palmivora</name>
    <dbReference type="NCBI Taxonomy" id="4796"/>
    <lineage>
        <taxon>Eukaryota</taxon>
        <taxon>Sar</taxon>
        <taxon>Stramenopiles</taxon>
        <taxon>Oomycota</taxon>
        <taxon>Peronosporomycetes</taxon>
        <taxon>Peronosporales</taxon>
        <taxon>Peronosporaceae</taxon>
        <taxon>Phytophthora</taxon>
    </lineage>
</organism>
<evidence type="ECO:0000313" key="2">
    <source>
        <dbReference type="Proteomes" id="UP000237271"/>
    </source>
</evidence>
<dbReference type="AlphaFoldDB" id="A0A2P4XF36"/>
<dbReference type="OrthoDB" id="101918at2759"/>
<accession>A0A2P4XF36</accession>